<dbReference type="InterPro" id="IPR000754">
    <property type="entry name" value="Ribosomal_uS9"/>
</dbReference>
<comment type="caution">
    <text evidence="7">The sequence shown here is derived from an EMBL/GenBank/DDBJ whole genome shotgun (WGS) entry which is preliminary data.</text>
</comment>
<evidence type="ECO:0000313" key="8">
    <source>
        <dbReference type="Proteomes" id="UP001448207"/>
    </source>
</evidence>
<keyword evidence="2 6" id="KW-0689">Ribosomal protein</keyword>
<dbReference type="Gene3D" id="3.30.230.10">
    <property type="match status" value="1"/>
</dbReference>
<dbReference type="EMBL" id="JBCLYO010000021">
    <property type="protein sequence ID" value="KAL0079848.1"/>
    <property type="molecule type" value="Genomic_DNA"/>
</dbReference>
<dbReference type="NCBIfam" id="NF001099">
    <property type="entry name" value="PRK00132.1"/>
    <property type="match status" value="1"/>
</dbReference>
<evidence type="ECO:0000256" key="2">
    <source>
        <dbReference type="ARBA" id="ARBA00022980"/>
    </source>
</evidence>
<evidence type="ECO:0000256" key="1">
    <source>
        <dbReference type="ARBA" id="ARBA00005251"/>
    </source>
</evidence>
<gene>
    <name evidence="7" type="ORF">J3Q64DRAFT_1682404</name>
</gene>
<dbReference type="SUPFAM" id="SSF54211">
    <property type="entry name" value="Ribosomal protein S5 domain 2-like"/>
    <property type="match status" value="1"/>
</dbReference>
<keyword evidence="8" id="KW-1185">Reference proteome</keyword>
<dbReference type="InterPro" id="IPR020574">
    <property type="entry name" value="Ribosomal_uS9_CS"/>
</dbReference>
<keyword evidence="3 6" id="KW-0687">Ribonucleoprotein</keyword>
<dbReference type="PANTHER" id="PTHR21569">
    <property type="entry name" value="RIBOSOMAL PROTEIN S9"/>
    <property type="match status" value="1"/>
</dbReference>
<evidence type="ECO:0000313" key="7">
    <source>
        <dbReference type="EMBL" id="KAL0079848.1"/>
    </source>
</evidence>
<evidence type="ECO:0000256" key="5">
    <source>
        <dbReference type="ARBA" id="ARBA00042623"/>
    </source>
</evidence>
<dbReference type="PROSITE" id="PS00360">
    <property type="entry name" value="RIBOSOMAL_S9"/>
    <property type="match status" value="1"/>
</dbReference>
<evidence type="ECO:0000256" key="6">
    <source>
        <dbReference type="RuleBase" id="RU003815"/>
    </source>
</evidence>
<dbReference type="InterPro" id="IPR014721">
    <property type="entry name" value="Ribsml_uS5_D2-typ_fold_subgr"/>
</dbReference>
<dbReference type="Proteomes" id="UP001448207">
    <property type="component" value="Unassembled WGS sequence"/>
</dbReference>
<organism evidence="7 8">
    <name type="scientific">Phycomyces blakesleeanus</name>
    <dbReference type="NCBI Taxonomy" id="4837"/>
    <lineage>
        <taxon>Eukaryota</taxon>
        <taxon>Fungi</taxon>
        <taxon>Fungi incertae sedis</taxon>
        <taxon>Mucoromycota</taxon>
        <taxon>Mucoromycotina</taxon>
        <taxon>Mucoromycetes</taxon>
        <taxon>Mucorales</taxon>
        <taxon>Phycomycetaceae</taxon>
        <taxon>Phycomyces</taxon>
    </lineage>
</organism>
<dbReference type="Pfam" id="PF00380">
    <property type="entry name" value="Ribosomal_S9"/>
    <property type="match status" value="1"/>
</dbReference>
<dbReference type="InterPro" id="IPR020568">
    <property type="entry name" value="Ribosomal_Su5_D2-typ_SF"/>
</dbReference>
<comment type="similarity">
    <text evidence="1 6">Belongs to the universal ribosomal protein uS9 family.</text>
</comment>
<dbReference type="GO" id="GO:0005840">
    <property type="term" value="C:ribosome"/>
    <property type="evidence" value="ECO:0007669"/>
    <property type="project" value="UniProtKB-KW"/>
</dbReference>
<evidence type="ECO:0000256" key="3">
    <source>
        <dbReference type="ARBA" id="ARBA00023274"/>
    </source>
</evidence>
<proteinExistence type="inferred from homology"/>
<reference evidence="7 8" key="1">
    <citation type="submission" date="2024-04" db="EMBL/GenBank/DDBJ databases">
        <title>Symmetric and asymmetric DNA N6-adenine methylation regulates different biological responses in Mucorales.</title>
        <authorList>
            <consortium name="Lawrence Berkeley National Laboratory"/>
            <person name="Lax C."/>
            <person name="Mondo S.J."/>
            <person name="Osorio-Concepcion M."/>
            <person name="Muszewska A."/>
            <person name="Corrochano-Luque M."/>
            <person name="Gutierrez G."/>
            <person name="Riley R."/>
            <person name="Lipzen A."/>
            <person name="Guo J."/>
            <person name="Hundley H."/>
            <person name="Amirebrahimi M."/>
            <person name="Ng V."/>
            <person name="Lorenzo-Gutierrez D."/>
            <person name="Binder U."/>
            <person name="Yang J."/>
            <person name="Song Y."/>
            <person name="Canovas D."/>
            <person name="Navarro E."/>
            <person name="Freitag M."/>
            <person name="Gabaldon T."/>
            <person name="Grigoriev I.V."/>
            <person name="Corrochano L.M."/>
            <person name="Nicolas F.E."/>
            <person name="Garre V."/>
        </authorList>
    </citation>
    <scope>NUCLEOTIDE SEQUENCE [LARGE SCALE GENOMIC DNA]</scope>
    <source>
        <strain evidence="7 8">L51</strain>
    </source>
</reference>
<evidence type="ECO:0000256" key="4">
    <source>
        <dbReference type="ARBA" id="ARBA00039318"/>
    </source>
</evidence>
<protein>
    <recommendedName>
        <fullName evidence="4">Small ribosomal subunit protein uS9m</fullName>
    </recommendedName>
    <alternativeName>
        <fullName evidence="5">37S ribosomal protein S9, mitochondrial</fullName>
    </alternativeName>
</protein>
<dbReference type="PANTHER" id="PTHR21569:SF1">
    <property type="entry name" value="SMALL RIBOSOMAL SUBUNIT PROTEIN US9M"/>
    <property type="match status" value="1"/>
</dbReference>
<accession>A0ABR3ARI0</accession>
<dbReference type="InterPro" id="IPR023035">
    <property type="entry name" value="Ribosomal_uS9_bac/plastid"/>
</dbReference>
<sequence length="387" mass="44000">MATSVLVRRGLMALNPARSTVTRWAVQSQMRASTLQANTATTDDVFAYREKPSSLSYFTGNFKYNDLLIELDILHKKYADWKGDSPKIEVVIPEASLPSELATPKNGVNTVEIVELEVEPASHAWKLREKMSEMLGIPLKTSQWRKIVGQLNQLASLPAPHPPAVELVLQQYSRFDAAQQQTAKPKTLDDLGRAYAAGRRKESSARCWVVEGEGKVLVNGESLETYFKRPVDRDEVTLPLKVTENSDKFNIWVSVNGGGTTGQAQAIKLGVGKALLTHNMEWKPLLREAGCITRDPRVVERKKEGQRKARARYTWYVILPLRIYEAREYLFYYVCVFFFSLKKTTLGSSVKNLYIILTTKKIRTIIIISSIQKQKRTKEQKRAMWFK</sequence>
<name>A0ABR3ARI0_PHYBL</name>